<keyword evidence="2" id="KW-1185">Reference proteome</keyword>
<proteinExistence type="predicted"/>
<gene>
    <name evidence="1" type="ORF">EOS_15450</name>
</gene>
<name>A0A0J1CYD5_9BURK</name>
<dbReference type="OrthoDB" id="9126038at2"/>
<sequence>MNEGQLKHPLGWGDDALSHFFKASTQNEFATFVHTPGWHKAFSAIAEDLASCTQYAINSLLSAKDPAARSLFMVAHNQYLAAARLASSGQCLTVYPLGRAVVESALYGWYLSADETAAARWHDKPTDKKRRSDWGREFTFSFLATKLELANADRAKWARWLHQTAIDFGAHPNKEALYANMDHVRDPEGKSMLQVKFLQSWNQAALLANKFVIETGIFALGQFALSFPETEPALKISGAAAKHAMTLHALIQKASSIMGKRVD</sequence>
<reference evidence="1 2" key="1">
    <citation type="journal article" date="2015" name="Genome Announc.">
        <title>Draft Genome Sequence of Burkholderia sp. Strain PML1(12), an Ectomycorrhizosphere-Inhabiting Bacterium with Effective Mineral-Weathering Ability.</title>
        <authorList>
            <person name="Uroz S."/>
            <person name="Oger P."/>
        </authorList>
    </citation>
    <scope>NUCLEOTIDE SEQUENCE [LARGE SCALE GENOMIC DNA]</scope>
    <source>
        <strain evidence="2">PML1(12)</strain>
    </source>
</reference>
<dbReference type="EMBL" id="AEJF01000093">
    <property type="protein sequence ID" value="KLU25386.1"/>
    <property type="molecule type" value="Genomic_DNA"/>
</dbReference>
<comment type="caution">
    <text evidence="1">The sequence shown here is derived from an EMBL/GenBank/DDBJ whole genome shotgun (WGS) entry which is preliminary data.</text>
</comment>
<dbReference type="Proteomes" id="UP000035963">
    <property type="component" value="Unassembled WGS sequence"/>
</dbReference>
<evidence type="ECO:0000313" key="1">
    <source>
        <dbReference type="EMBL" id="KLU25386.1"/>
    </source>
</evidence>
<dbReference type="AlphaFoldDB" id="A0A0J1CYD5"/>
<dbReference type="RefSeq" id="WP_152693124.1">
    <property type="nucleotide sequence ID" value="NZ_AEJF01000093.1"/>
</dbReference>
<accession>A0A0J1CYD5</accession>
<evidence type="ECO:0000313" key="2">
    <source>
        <dbReference type="Proteomes" id="UP000035963"/>
    </source>
</evidence>
<protein>
    <submittedName>
        <fullName evidence="1">Uncharacterized protein</fullName>
    </submittedName>
</protein>
<organism evidence="1 2">
    <name type="scientific">Caballeronia mineralivorans PML1(12)</name>
    <dbReference type="NCBI Taxonomy" id="908627"/>
    <lineage>
        <taxon>Bacteria</taxon>
        <taxon>Pseudomonadati</taxon>
        <taxon>Pseudomonadota</taxon>
        <taxon>Betaproteobacteria</taxon>
        <taxon>Burkholderiales</taxon>
        <taxon>Burkholderiaceae</taxon>
        <taxon>Caballeronia</taxon>
    </lineage>
</organism>
<dbReference type="PATRIC" id="fig|908627.4.peg.3447"/>